<dbReference type="EMBL" id="CP120997">
    <property type="protein sequence ID" value="WLQ33202.1"/>
    <property type="molecule type" value="Genomic_DNA"/>
</dbReference>
<feature type="domain" description="HTH tetR-type" evidence="5">
    <location>
        <begin position="14"/>
        <end position="74"/>
    </location>
</feature>
<keyword evidence="2 4" id="KW-0238">DNA-binding</keyword>
<dbReference type="Gene3D" id="1.10.10.60">
    <property type="entry name" value="Homeodomain-like"/>
    <property type="match status" value="1"/>
</dbReference>
<evidence type="ECO:0000313" key="7">
    <source>
        <dbReference type="Proteomes" id="UP001239522"/>
    </source>
</evidence>
<sequence length="196" mass="20847">MSVPSPQPRPGKGPRAAGAIFDATLRLLAERGYDGLTIEAVALAAGVNKTTIYRWWPSKAALLHAALLRARVLDIEIPDTGSLRGDLIALADQVIDLVTGVRSRAIVRAVASGPGLPDDGLASLARDFFADRFSREQPVFTRAFARGELPPDTDPMLLLDLIAGAVWVRALLRNEPVPPGFAAAVVDAVLPARRTA</sequence>
<dbReference type="Proteomes" id="UP001239522">
    <property type="component" value="Chromosome"/>
</dbReference>
<keyword evidence="3" id="KW-0804">Transcription</keyword>
<dbReference type="PRINTS" id="PR00455">
    <property type="entry name" value="HTHTETR"/>
</dbReference>
<dbReference type="Pfam" id="PF00440">
    <property type="entry name" value="TetR_N"/>
    <property type="match status" value="1"/>
</dbReference>
<dbReference type="InterPro" id="IPR001647">
    <property type="entry name" value="HTH_TetR"/>
</dbReference>
<protein>
    <submittedName>
        <fullName evidence="6">TetR/AcrR family transcriptional regulator</fullName>
    </submittedName>
</protein>
<dbReference type="InterPro" id="IPR050109">
    <property type="entry name" value="HTH-type_TetR-like_transc_reg"/>
</dbReference>
<dbReference type="InterPro" id="IPR036271">
    <property type="entry name" value="Tet_transcr_reg_TetR-rel_C_sf"/>
</dbReference>
<dbReference type="Gene3D" id="1.10.357.10">
    <property type="entry name" value="Tetracycline Repressor, domain 2"/>
    <property type="match status" value="1"/>
</dbReference>
<proteinExistence type="predicted"/>
<feature type="DNA-binding region" description="H-T-H motif" evidence="4">
    <location>
        <begin position="37"/>
        <end position="56"/>
    </location>
</feature>
<dbReference type="Pfam" id="PF16859">
    <property type="entry name" value="TetR_C_11"/>
    <property type="match status" value="1"/>
</dbReference>
<dbReference type="SUPFAM" id="SSF46689">
    <property type="entry name" value="Homeodomain-like"/>
    <property type="match status" value="1"/>
</dbReference>
<dbReference type="PROSITE" id="PS50977">
    <property type="entry name" value="HTH_TETR_2"/>
    <property type="match status" value="1"/>
</dbReference>
<evidence type="ECO:0000256" key="1">
    <source>
        <dbReference type="ARBA" id="ARBA00023015"/>
    </source>
</evidence>
<keyword evidence="7" id="KW-1185">Reference proteome</keyword>
<reference evidence="6 7" key="1">
    <citation type="submission" date="2023-03" db="EMBL/GenBank/DDBJ databases">
        <title>Isolation and description of six Streptomyces strains from soil environments, able to metabolize different microbial glucans.</title>
        <authorList>
            <person name="Widen T."/>
            <person name="Larsbrink J."/>
        </authorList>
    </citation>
    <scope>NUCLEOTIDE SEQUENCE [LARGE SCALE GENOMIC DNA]</scope>
    <source>
        <strain evidence="6 7">Mut1</strain>
    </source>
</reference>
<gene>
    <name evidence="6" type="ORF">P8A18_06935</name>
</gene>
<dbReference type="PANTHER" id="PTHR30055:SF148">
    <property type="entry name" value="TETR-FAMILY TRANSCRIPTIONAL REGULATOR"/>
    <property type="match status" value="1"/>
</dbReference>
<accession>A0ABY9HF90</accession>
<dbReference type="SUPFAM" id="SSF48498">
    <property type="entry name" value="Tetracyclin repressor-like, C-terminal domain"/>
    <property type="match status" value="1"/>
</dbReference>
<dbReference type="PANTHER" id="PTHR30055">
    <property type="entry name" value="HTH-TYPE TRANSCRIPTIONAL REGULATOR RUTR"/>
    <property type="match status" value="1"/>
</dbReference>
<keyword evidence="1" id="KW-0805">Transcription regulation</keyword>
<evidence type="ECO:0000256" key="4">
    <source>
        <dbReference type="PROSITE-ProRule" id="PRU00335"/>
    </source>
</evidence>
<dbReference type="RefSeq" id="WP_306052714.1">
    <property type="nucleotide sequence ID" value="NZ_CP120997.1"/>
</dbReference>
<evidence type="ECO:0000313" key="6">
    <source>
        <dbReference type="EMBL" id="WLQ33202.1"/>
    </source>
</evidence>
<evidence type="ECO:0000256" key="2">
    <source>
        <dbReference type="ARBA" id="ARBA00023125"/>
    </source>
</evidence>
<dbReference type="InterPro" id="IPR009057">
    <property type="entry name" value="Homeodomain-like_sf"/>
</dbReference>
<dbReference type="InterPro" id="IPR011075">
    <property type="entry name" value="TetR_C"/>
</dbReference>
<evidence type="ECO:0000256" key="3">
    <source>
        <dbReference type="ARBA" id="ARBA00023163"/>
    </source>
</evidence>
<name>A0ABY9HF90_9ACTN</name>
<evidence type="ECO:0000259" key="5">
    <source>
        <dbReference type="PROSITE" id="PS50977"/>
    </source>
</evidence>
<organism evidence="6 7">
    <name type="scientific">Streptomyces castrisilvae</name>
    <dbReference type="NCBI Taxonomy" id="3033811"/>
    <lineage>
        <taxon>Bacteria</taxon>
        <taxon>Bacillati</taxon>
        <taxon>Actinomycetota</taxon>
        <taxon>Actinomycetes</taxon>
        <taxon>Kitasatosporales</taxon>
        <taxon>Streptomycetaceae</taxon>
        <taxon>Streptomyces</taxon>
    </lineage>
</organism>